<keyword evidence="1" id="KW-0479">Metal-binding</keyword>
<dbReference type="GO" id="GO:0046872">
    <property type="term" value="F:metal ion binding"/>
    <property type="evidence" value="ECO:0007669"/>
    <property type="project" value="UniProtKB-KW"/>
</dbReference>
<dbReference type="EMBL" id="PNCI01000027">
    <property type="protein sequence ID" value="TMP28200.1"/>
    <property type="molecule type" value="Genomic_DNA"/>
</dbReference>
<keyword evidence="5" id="KW-0732">Signal</keyword>
<dbReference type="Gene3D" id="3.90.215.10">
    <property type="entry name" value="Gamma Fibrinogen, chain A, domain 1"/>
    <property type="match status" value="1"/>
</dbReference>
<dbReference type="InterPro" id="IPR002181">
    <property type="entry name" value="Fibrinogen_a/b/g_C_dom"/>
</dbReference>
<dbReference type="InterPro" id="IPR036056">
    <property type="entry name" value="Fibrinogen-like_C"/>
</dbReference>
<dbReference type="Proteomes" id="UP000310249">
    <property type="component" value="Unassembled WGS sequence"/>
</dbReference>
<keyword evidence="4" id="KW-1015">Disulfide bond</keyword>
<dbReference type="RefSeq" id="WP_138550556.1">
    <property type="nucleotide sequence ID" value="NZ_PNCH01000013.1"/>
</dbReference>
<evidence type="ECO:0000256" key="3">
    <source>
        <dbReference type="ARBA" id="ARBA00022837"/>
    </source>
</evidence>
<dbReference type="PANTHER" id="PTHR16146">
    <property type="entry name" value="INTELECTIN"/>
    <property type="match status" value="1"/>
</dbReference>
<evidence type="ECO:0000256" key="5">
    <source>
        <dbReference type="SAM" id="SignalP"/>
    </source>
</evidence>
<evidence type="ECO:0000256" key="2">
    <source>
        <dbReference type="ARBA" id="ARBA00022734"/>
    </source>
</evidence>
<dbReference type="GO" id="GO:0070492">
    <property type="term" value="F:oligosaccharide binding"/>
    <property type="evidence" value="ECO:0007669"/>
    <property type="project" value="TreeGrafter"/>
</dbReference>
<dbReference type="InterPro" id="IPR014716">
    <property type="entry name" value="Fibrinogen_a/b/g_C_1"/>
</dbReference>
<feature type="domain" description="Fibrinogen C-terminal" evidence="6">
    <location>
        <begin position="264"/>
        <end position="321"/>
    </location>
</feature>
<dbReference type="OrthoDB" id="6283249at2"/>
<evidence type="ECO:0000259" key="6">
    <source>
        <dbReference type="PROSITE" id="PS51406"/>
    </source>
</evidence>
<feature type="chain" id="PRO_5024280949" description="Fibrinogen C-terminal domain-containing protein" evidence="5">
    <location>
        <begin position="20"/>
        <end position="462"/>
    </location>
</feature>
<evidence type="ECO:0000256" key="1">
    <source>
        <dbReference type="ARBA" id="ARBA00022723"/>
    </source>
</evidence>
<dbReference type="SUPFAM" id="SSF56496">
    <property type="entry name" value="Fibrinogen C-terminal domain-like"/>
    <property type="match status" value="1"/>
</dbReference>
<gene>
    <name evidence="7" type="ORF">CWB99_12375</name>
</gene>
<comment type="caution">
    <text evidence="7">The sequence shown here is derived from an EMBL/GenBank/DDBJ whole genome shotgun (WGS) entry which is preliminary data.</text>
</comment>
<dbReference type="PROSITE" id="PS51406">
    <property type="entry name" value="FIBRINOGEN_C_2"/>
    <property type="match status" value="1"/>
</dbReference>
<sequence>MNRKTLISLFMASACSVNAQDLQFNQITEQGTSVGKAAQQAIFTGVASFNDSTAGTVSVVDNNDGTVNISFSEWPYLDGAHLSETVSTFVLDYGRHLQSDGSIWEVGVVDLNGSSQMLSFSETMPQVPFVFLTGQTRNGVDPYTARASHVTRLGFNAQVQYQESSTGSEVNEKVAYLAIYTPNSEGRLDSGISYKLEQVKATDQITPVGEHDIFLHEEQSKDTELTHTTEVVNVLELNGHLFAQDITTLGSDTMTVRANLNVREPEAPEPQSCQAILSADPSAQSGYYTLDVDGRGGLSEFTTYCDMEYQGGGWTLVSIRFAPNKNYDGWPNDLTGFMVEAQNITSLDDNYHLPDAHWQYIKDTYSELMMTMPTFNGAYAIADISVLKNANCVPLQDTLGLIPGETGERRYRLFWHENSGCSGSGSDYSMLDYQNIYGYSKIYKSTNIVTYVSQQTSYVYVR</sequence>
<evidence type="ECO:0000313" key="8">
    <source>
        <dbReference type="Proteomes" id="UP000310249"/>
    </source>
</evidence>
<name>A0A5S3WL34_9GAMM</name>
<proteinExistence type="predicted"/>
<accession>A0A5S3WL34</accession>
<evidence type="ECO:0000313" key="7">
    <source>
        <dbReference type="EMBL" id="TMP28200.1"/>
    </source>
</evidence>
<reference evidence="8" key="2">
    <citation type="submission" date="2019-06" db="EMBL/GenBank/DDBJ databases">
        <title>Co-occurence of chitin degradation, pigmentation and bioactivity in marine Pseudoalteromonas.</title>
        <authorList>
            <person name="Sonnenschein E.C."/>
            <person name="Bech P.K."/>
        </authorList>
    </citation>
    <scope>NUCLEOTIDE SEQUENCE [LARGE SCALE GENOMIC DNA]</scope>
    <source>
        <strain evidence="8">S2676</strain>
    </source>
</reference>
<protein>
    <recommendedName>
        <fullName evidence="6">Fibrinogen C-terminal domain-containing protein</fullName>
    </recommendedName>
</protein>
<reference evidence="7 8" key="1">
    <citation type="submission" date="2018-01" db="EMBL/GenBank/DDBJ databases">
        <authorList>
            <person name="Paulsen S."/>
            <person name="Gram L.K."/>
        </authorList>
    </citation>
    <scope>NUCLEOTIDE SEQUENCE [LARGE SCALE GENOMIC DNA]</scope>
    <source>
        <strain evidence="7 8">S2676</strain>
    </source>
</reference>
<dbReference type="PROSITE" id="PS51257">
    <property type="entry name" value="PROKAR_LIPOPROTEIN"/>
    <property type="match status" value="1"/>
</dbReference>
<dbReference type="NCBIfam" id="NF040941">
    <property type="entry name" value="GGGWT_bact"/>
    <property type="match status" value="1"/>
</dbReference>
<keyword evidence="3" id="KW-0106">Calcium</keyword>
<evidence type="ECO:0000256" key="4">
    <source>
        <dbReference type="ARBA" id="ARBA00023157"/>
    </source>
</evidence>
<dbReference type="PANTHER" id="PTHR16146:SF46">
    <property type="entry name" value="INTELECTIN-1A-RELATED"/>
    <property type="match status" value="1"/>
</dbReference>
<organism evidence="7 8">
    <name type="scientific">Pseudoalteromonas rubra</name>
    <dbReference type="NCBI Taxonomy" id="43658"/>
    <lineage>
        <taxon>Bacteria</taxon>
        <taxon>Pseudomonadati</taxon>
        <taxon>Pseudomonadota</taxon>
        <taxon>Gammaproteobacteria</taxon>
        <taxon>Alteromonadales</taxon>
        <taxon>Pseudoalteromonadaceae</taxon>
        <taxon>Pseudoalteromonas</taxon>
    </lineage>
</organism>
<keyword evidence="2" id="KW-0430">Lectin</keyword>
<dbReference type="Pfam" id="PF00147">
    <property type="entry name" value="Fibrinogen_C"/>
    <property type="match status" value="1"/>
</dbReference>
<dbReference type="GO" id="GO:0005615">
    <property type="term" value="C:extracellular space"/>
    <property type="evidence" value="ECO:0007669"/>
    <property type="project" value="TreeGrafter"/>
</dbReference>
<feature type="signal peptide" evidence="5">
    <location>
        <begin position="1"/>
        <end position="19"/>
    </location>
</feature>
<dbReference type="AlphaFoldDB" id="A0A5S3WL34"/>